<dbReference type="InterPro" id="IPR058781">
    <property type="entry name" value="HH_AprE-like"/>
</dbReference>
<reference evidence="13 14" key="1">
    <citation type="submission" date="2019-08" db="EMBL/GenBank/DDBJ databases">
        <title>Complete genomes of the Campylobacter fetus subsp. venerealis, Campylobacter lari subsp. concheus, Campylobacter sputorum bv. sputorum and Campylobacter volucris type strains.</title>
        <authorList>
            <person name="Miller W.G."/>
            <person name="Yee E."/>
        </authorList>
    </citation>
    <scope>NUCLEOTIDE SEQUENCE [LARGE SCALE GENOMIC DNA]</scope>
    <source>
        <strain evidence="13 14">NCTC 10354</strain>
    </source>
</reference>
<accession>A0AAE6IY17</accession>
<evidence type="ECO:0000256" key="4">
    <source>
        <dbReference type="ARBA" id="ARBA00022475"/>
    </source>
</evidence>
<evidence type="ECO:0000313" key="13">
    <source>
        <dbReference type="EMBL" id="QEL44438.1"/>
    </source>
</evidence>
<feature type="domain" description="AprE-like long alpha-helical hairpin" evidence="11">
    <location>
        <begin position="87"/>
        <end position="272"/>
    </location>
</feature>
<evidence type="ECO:0000256" key="7">
    <source>
        <dbReference type="ARBA" id="ARBA00022989"/>
    </source>
</evidence>
<evidence type="ECO:0000259" key="11">
    <source>
        <dbReference type="Pfam" id="PF25994"/>
    </source>
</evidence>
<evidence type="ECO:0000256" key="9">
    <source>
        <dbReference type="SAM" id="Coils"/>
    </source>
</evidence>
<sequence length="427" mass="47902">MVLKSESGTVKLGLFMILLLVGIFGVWMGTAPLNSAAVAPGQVGVLSNKKVVQHLEGGVVDKIYVKDGDVVKKGQVLIEIKNVRLNSELDIVKSEYLQTSVLVSRLEAQRDDKDQIEFSNDVKSYPDFESASKGQISIFNEQNKLLKDEITILNQRIDQLRKQIEGINAIVDAKKQRVESLNEETKEWERLFKEQLTDKIRLRDIQRERTAAGGEIASGISDIAKLNVQITETKQQILFRERTFKEDVLKKYEEAKLKLTDLSARLRALDDQQERALVKAPVDGIVVELATHTIGGVVRPGESIMSIVPDDSDYIMEAKMHITDIDKVHVGLPADIRFSAFNSKTAHVIEGEVTYVSADTLKDSHGNPYYEIKAKLTKKGIEEVKKNGFFLVPGMPAEIIVKTGERTVLSYIIKPFTDMFQRAFNED</sequence>
<comment type="subcellular location">
    <subcellularLocation>
        <location evidence="1">Cell inner membrane</location>
        <topology evidence="1">Single-pass membrane protein</topology>
    </subcellularLocation>
</comment>
<dbReference type="NCBIfam" id="TIGR01843">
    <property type="entry name" value="type_I_hlyD"/>
    <property type="match status" value="1"/>
</dbReference>
<dbReference type="AlphaFoldDB" id="A0AAE6IY17"/>
<dbReference type="InterPro" id="IPR010129">
    <property type="entry name" value="T1SS_HlyD"/>
</dbReference>
<keyword evidence="5" id="KW-0997">Cell inner membrane</keyword>
<keyword evidence="6 10" id="KW-0812">Transmembrane</keyword>
<evidence type="ECO:0000256" key="8">
    <source>
        <dbReference type="ARBA" id="ARBA00023136"/>
    </source>
</evidence>
<dbReference type="PANTHER" id="PTHR30386:SF17">
    <property type="entry name" value="ALKALINE PROTEASE SECRETION PROTEIN APRE"/>
    <property type="match status" value="1"/>
</dbReference>
<keyword evidence="3" id="KW-0813">Transport</keyword>
<feature type="coiled-coil region" evidence="9">
    <location>
        <begin position="245"/>
        <end position="272"/>
    </location>
</feature>
<proteinExistence type="inferred from homology"/>
<dbReference type="GO" id="GO:0005886">
    <property type="term" value="C:plasma membrane"/>
    <property type="evidence" value="ECO:0007669"/>
    <property type="project" value="UniProtKB-SubCell"/>
</dbReference>
<dbReference type="Proteomes" id="UP000322035">
    <property type="component" value="Chromosome"/>
</dbReference>
<feature type="transmembrane region" description="Helical" evidence="10">
    <location>
        <begin position="12"/>
        <end position="30"/>
    </location>
</feature>
<evidence type="ECO:0000256" key="10">
    <source>
        <dbReference type="SAM" id="Phobius"/>
    </source>
</evidence>
<comment type="similarity">
    <text evidence="2">Belongs to the membrane fusion protein (MFP) (TC 8.A.1) family.</text>
</comment>
<keyword evidence="8 10" id="KW-0472">Membrane</keyword>
<keyword evidence="7 10" id="KW-1133">Transmembrane helix</keyword>
<evidence type="ECO:0000256" key="2">
    <source>
        <dbReference type="ARBA" id="ARBA00009477"/>
    </source>
</evidence>
<protein>
    <submittedName>
        <fullName evidence="13">Type I secretion system membrane fusion protein, HlyD family</fullName>
    </submittedName>
</protein>
<keyword evidence="4" id="KW-1003">Cell membrane</keyword>
<feature type="coiled-coil region" evidence="9">
    <location>
        <begin position="143"/>
        <end position="191"/>
    </location>
</feature>
<dbReference type="Gene3D" id="2.40.30.170">
    <property type="match status" value="1"/>
</dbReference>
<organism evidence="13 14">
    <name type="scientific">Campylobacter fetus subsp. venerealis NCTC 10354</name>
    <dbReference type="NCBI Taxonomy" id="983328"/>
    <lineage>
        <taxon>Bacteria</taxon>
        <taxon>Pseudomonadati</taxon>
        <taxon>Campylobacterota</taxon>
        <taxon>Epsilonproteobacteria</taxon>
        <taxon>Campylobacterales</taxon>
        <taxon>Campylobacteraceae</taxon>
        <taxon>Campylobacter</taxon>
        <taxon>Campylobacter fetus subsp. venerealis bv. venerealis</taxon>
    </lineage>
</organism>
<dbReference type="PRINTS" id="PR01490">
    <property type="entry name" value="RTXTOXIND"/>
</dbReference>
<evidence type="ECO:0000256" key="6">
    <source>
        <dbReference type="ARBA" id="ARBA00022692"/>
    </source>
</evidence>
<evidence type="ECO:0000256" key="5">
    <source>
        <dbReference type="ARBA" id="ARBA00022519"/>
    </source>
</evidence>
<feature type="domain" description="AprE-like beta-barrel" evidence="12">
    <location>
        <begin position="315"/>
        <end position="404"/>
    </location>
</feature>
<name>A0AAE6IY17_CAMFE</name>
<gene>
    <name evidence="13" type="primary">sapE</name>
    <name evidence="13" type="ORF">CFVT_0456</name>
</gene>
<evidence type="ECO:0000256" key="1">
    <source>
        <dbReference type="ARBA" id="ARBA00004377"/>
    </source>
</evidence>
<dbReference type="Gene3D" id="2.40.50.100">
    <property type="match status" value="1"/>
</dbReference>
<dbReference type="GO" id="GO:0015031">
    <property type="term" value="P:protein transport"/>
    <property type="evidence" value="ECO:0007669"/>
    <property type="project" value="InterPro"/>
</dbReference>
<dbReference type="Pfam" id="PF25994">
    <property type="entry name" value="HH_AprE"/>
    <property type="match status" value="1"/>
</dbReference>
<dbReference type="Pfam" id="PF26002">
    <property type="entry name" value="Beta-barrel_AprE"/>
    <property type="match status" value="1"/>
</dbReference>
<dbReference type="RefSeq" id="WP_002848685.1">
    <property type="nucleotide sequence ID" value="NZ_CP043435.1"/>
</dbReference>
<dbReference type="EMBL" id="CP043435">
    <property type="protein sequence ID" value="QEL44438.1"/>
    <property type="molecule type" value="Genomic_DNA"/>
</dbReference>
<dbReference type="InterPro" id="IPR050739">
    <property type="entry name" value="MFP"/>
</dbReference>
<evidence type="ECO:0000259" key="12">
    <source>
        <dbReference type="Pfam" id="PF26002"/>
    </source>
</evidence>
<dbReference type="GeneID" id="61064318"/>
<keyword evidence="9" id="KW-0175">Coiled coil</keyword>
<evidence type="ECO:0000313" key="14">
    <source>
        <dbReference type="Proteomes" id="UP000322035"/>
    </source>
</evidence>
<dbReference type="InterPro" id="IPR058982">
    <property type="entry name" value="Beta-barrel_AprE"/>
</dbReference>
<evidence type="ECO:0000256" key="3">
    <source>
        <dbReference type="ARBA" id="ARBA00022448"/>
    </source>
</evidence>
<dbReference type="PANTHER" id="PTHR30386">
    <property type="entry name" value="MEMBRANE FUSION SUBUNIT OF EMRAB-TOLC MULTIDRUG EFFLUX PUMP"/>
    <property type="match status" value="1"/>
</dbReference>